<dbReference type="RefSeq" id="WP_115812953.1">
    <property type="nucleotide sequence ID" value="NZ_QREI01000012.1"/>
</dbReference>
<dbReference type="OrthoDB" id="1345618at2"/>
<dbReference type="SUPFAM" id="SSF52058">
    <property type="entry name" value="L domain-like"/>
    <property type="match status" value="1"/>
</dbReference>
<proteinExistence type="predicted"/>
<dbReference type="AlphaFoldDB" id="A0A3D9LLX5"/>
<evidence type="ECO:0000313" key="1">
    <source>
        <dbReference type="EMBL" id="REE07656.1"/>
    </source>
</evidence>
<dbReference type="Gene3D" id="3.80.10.10">
    <property type="entry name" value="Ribonuclease Inhibitor"/>
    <property type="match status" value="1"/>
</dbReference>
<organism evidence="1 2">
    <name type="scientific">Winogradskyella pacifica</name>
    <dbReference type="NCBI Taxonomy" id="664642"/>
    <lineage>
        <taxon>Bacteria</taxon>
        <taxon>Pseudomonadati</taxon>
        <taxon>Bacteroidota</taxon>
        <taxon>Flavobacteriia</taxon>
        <taxon>Flavobacteriales</taxon>
        <taxon>Flavobacteriaceae</taxon>
        <taxon>Winogradskyella</taxon>
    </lineage>
</organism>
<protein>
    <recommendedName>
        <fullName evidence="3">Leucine rich repeat (LRR) protein</fullName>
    </recommendedName>
</protein>
<dbReference type="Proteomes" id="UP000256919">
    <property type="component" value="Unassembled WGS sequence"/>
</dbReference>
<dbReference type="EMBL" id="QREI01000012">
    <property type="protein sequence ID" value="REE07656.1"/>
    <property type="molecule type" value="Genomic_DNA"/>
</dbReference>
<dbReference type="InterPro" id="IPR032675">
    <property type="entry name" value="LRR_dom_sf"/>
</dbReference>
<dbReference type="PROSITE" id="PS51257">
    <property type="entry name" value="PROKAR_LIPOPROTEIN"/>
    <property type="match status" value="1"/>
</dbReference>
<evidence type="ECO:0008006" key="3">
    <source>
        <dbReference type="Google" id="ProtNLM"/>
    </source>
</evidence>
<accession>A0A3D9LLX5</accession>
<evidence type="ECO:0000313" key="2">
    <source>
        <dbReference type="Proteomes" id="UP000256919"/>
    </source>
</evidence>
<gene>
    <name evidence="1" type="ORF">DFQ09_1123</name>
</gene>
<keyword evidence="2" id="KW-1185">Reference proteome</keyword>
<comment type="caution">
    <text evidence="1">The sequence shown here is derived from an EMBL/GenBank/DDBJ whole genome shotgun (WGS) entry which is preliminary data.</text>
</comment>
<name>A0A3D9LLX5_9FLAO</name>
<reference evidence="1 2" key="1">
    <citation type="submission" date="2018-07" db="EMBL/GenBank/DDBJ databases">
        <title>Genomic Encyclopedia of Type Strains, Phase III (KMG-III): the genomes of soil and plant-associated and newly described type strains.</title>
        <authorList>
            <person name="Whitman W."/>
        </authorList>
    </citation>
    <scope>NUCLEOTIDE SEQUENCE [LARGE SCALE GENOMIC DNA]</scope>
    <source>
        <strain evidence="1 2">CECT 7948</strain>
    </source>
</reference>
<sequence>MTKLLTFFILISLLSCNNKVQDEAKTDGNIEKSLELNLAESDNLNFAELLKNNPFELNLSSKNLTEFPDLSSYEIHSLNVSDNKIESIPQTKLPKNLRTLIASNNEISNFKLSNSIDALEKIDLSKNELDTFYVYNGSNKIILNNNNLVYVKFFGNNINYLDISNNPNLNNVVDFFPIGIDTILRSNILNKKPLYDFLQGEDGMIIIKD</sequence>